<keyword evidence="1" id="KW-0472">Membrane</keyword>
<reference evidence="3 4" key="1">
    <citation type="journal article" date="2018" name="Sci. Rep.">
        <title>Genomic signatures of local adaptation to the degree of environmental predictability in rotifers.</title>
        <authorList>
            <person name="Franch-Gras L."/>
            <person name="Hahn C."/>
            <person name="Garcia-Roger E.M."/>
            <person name="Carmona M.J."/>
            <person name="Serra M."/>
            <person name="Gomez A."/>
        </authorList>
    </citation>
    <scope>NUCLEOTIDE SEQUENCE [LARGE SCALE GENOMIC DNA]</scope>
    <source>
        <strain evidence="3">HYR1</strain>
    </source>
</reference>
<organism evidence="3 4">
    <name type="scientific">Brachionus plicatilis</name>
    <name type="common">Marine rotifer</name>
    <name type="synonym">Brachionus muelleri</name>
    <dbReference type="NCBI Taxonomy" id="10195"/>
    <lineage>
        <taxon>Eukaryota</taxon>
        <taxon>Metazoa</taxon>
        <taxon>Spiralia</taxon>
        <taxon>Gnathifera</taxon>
        <taxon>Rotifera</taxon>
        <taxon>Eurotatoria</taxon>
        <taxon>Monogononta</taxon>
        <taxon>Pseudotrocha</taxon>
        <taxon>Ploima</taxon>
        <taxon>Brachionidae</taxon>
        <taxon>Brachionus</taxon>
    </lineage>
</organism>
<dbReference type="Pfam" id="PF07850">
    <property type="entry name" value="Renin_r"/>
    <property type="match status" value="1"/>
</dbReference>
<keyword evidence="3" id="KW-0675">Receptor</keyword>
<dbReference type="InterPro" id="IPR056780">
    <property type="entry name" value="Renin_r_C"/>
</dbReference>
<accession>A0A3M7Q195</accession>
<dbReference type="STRING" id="10195.A0A3M7Q195"/>
<evidence type="ECO:0000256" key="1">
    <source>
        <dbReference type="SAM" id="Phobius"/>
    </source>
</evidence>
<dbReference type="GO" id="GO:0009897">
    <property type="term" value="C:external side of plasma membrane"/>
    <property type="evidence" value="ECO:0007669"/>
    <property type="project" value="TreeGrafter"/>
</dbReference>
<dbReference type="EMBL" id="REGN01007826">
    <property type="protein sequence ID" value="RNA05160.1"/>
    <property type="molecule type" value="Genomic_DNA"/>
</dbReference>
<feature type="transmembrane region" description="Helical" evidence="1">
    <location>
        <begin position="98"/>
        <end position="117"/>
    </location>
</feature>
<name>A0A3M7Q195_BRAPC</name>
<keyword evidence="4" id="KW-1185">Reference proteome</keyword>
<gene>
    <name evidence="3" type="ORF">BpHYR1_033392</name>
</gene>
<comment type="caution">
    <text evidence="3">The sequence shown here is derived from an EMBL/GenBank/DDBJ whole genome shotgun (WGS) entry which is preliminary data.</text>
</comment>
<keyword evidence="1" id="KW-0812">Transmembrane</keyword>
<keyword evidence="1" id="KW-1133">Transmembrane helix</keyword>
<dbReference type="OrthoDB" id="7866065at2759"/>
<feature type="transmembrane region" description="Helical" evidence="1">
    <location>
        <begin position="369"/>
        <end position="389"/>
    </location>
</feature>
<evidence type="ECO:0000259" key="2">
    <source>
        <dbReference type="Pfam" id="PF07850"/>
    </source>
</evidence>
<protein>
    <submittedName>
        <fullName evidence="3">Renin receptor</fullName>
    </submittedName>
</protein>
<dbReference type="AlphaFoldDB" id="A0A3M7Q195"/>
<dbReference type="GO" id="GO:0038023">
    <property type="term" value="F:signaling receptor activity"/>
    <property type="evidence" value="ECO:0007669"/>
    <property type="project" value="InterPro"/>
</dbReference>
<dbReference type="GO" id="GO:0030177">
    <property type="term" value="P:positive regulation of Wnt signaling pathway"/>
    <property type="evidence" value="ECO:0007669"/>
    <property type="project" value="TreeGrafter"/>
</dbReference>
<evidence type="ECO:0000313" key="4">
    <source>
        <dbReference type="Proteomes" id="UP000276133"/>
    </source>
</evidence>
<dbReference type="PANTHER" id="PTHR13351">
    <property type="entry name" value="RENIN RECEPTOR"/>
    <property type="match status" value="1"/>
</dbReference>
<proteinExistence type="predicted"/>
<dbReference type="InterPro" id="IPR012493">
    <property type="entry name" value="Renin_rcpt"/>
</dbReference>
<sequence>MSINSTRGVTNTIINYDKATDLYYPVKFSQLLSYLINQNIKLIFKQKCDLNLTVISHLKDKKISCSTTKYCCFTEGLGSCCSINGIDLYLKISKLIEWILVILVVNILYVTLKKLWFNYKKYKINKRNEDVPANETTNEPESKKFLRSPIYVKTLPEGTTKEVYEKNYKKVLEQNANLQVVETPDYLSFDSKSPLKLSDFKNILLATSGFPVEKSVEWNGLKKTKSIEFPRITILFILNNNQTDGSKTQSISVIQDTDLDFTYLNKLSQGSETSVRFYDALADEKEFDCSILSSFHIFELSESVKENKIKEISKKVSEKCSNDLVSYVLLSNKPLRTKRQALNNDSTLNAKVANEAVFYSDQYPAMFNLIFWSSLILGLAVYGIAYGMWNMDPGLDTVIYRMTSQRIKKDQ</sequence>
<evidence type="ECO:0000313" key="3">
    <source>
        <dbReference type="EMBL" id="RNA05160.1"/>
    </source>
</evidence>
<feature type="domain" description="Renin receptor-like C-terminal transmembrane spanning segment" evidence="2">
    <location>
        <begin position="344"/>
        <end position="410"/>
    </location>
</feature>
<dbReference type="Proteomes" id="UP000276133">
    <property type="component" value="Unassembled WGS sequence"/>
</dbReference>
<dbReference type="PANTHER" id="PTHR13351:SF1">
    <property type="entry name" value="RENIN RECEPTOR"/>
    <property type="match status" value="1"/>
</dbReference>